<dbReference type="InterPro" id="IPR056149">
    <property type="entry name" value="PRP5/DDX46/KHDC4_KH"/>
</dbReference>
<evidence type="ECO:0000256" key="2">
    <source>
        <dbReference type="ARBA" id="ARBA00022741"/>
    </source>
</evidence>
<keyword evidence="3" id="KW-0378">Hydrolase</keyword>
<reference evidence="13" key="1">
    <citation type="journal article" date="2010" name="Genome Biol.">
        <title>Genome sequence of the necrotrophic plant pathogen Pythium ultimum reveals original pathogenicity mechanisms and effector repertoire.</title>
        <authorList>
            <person name="Levesque C.A."/>
            <person name="Brouwer H."/>
            <person name="Cano L."/>
            <person name="Hamilton J.P."/>
            <person name="Holt C."/>
            <person name="Huitema E."/>
            <person name="Raffaele S."/>
            <person name="Robideau G.P."/>
            <person name="Thines M."/>
            <person name="Win J."/>
            <person name="Zerillo M.M."/>
            <person name="Beakes G.W."/>
            <person name="Boore J.L."/>
            <person name="Busam D."/>
            <person name="Dumas B."/>
            <person name="Ferriera S."/>
            <person name="Fuerstenberg S.I."/>
            <person name="Gachon C.M."/>
            <person name="Gaulin E."/>
            <person name="Govers F."/>
            <person name="Grenville-Briggs L."/>
            <person name="Horner N."/>
            <person name="Hostetler J."/>
            <person name="Jiang R.H."/>
            <person name="Johnson J."/>
            <person name="Krajaejun T."/>
            <person name="Lin H."/>
            <person name="Meijer H.J."/>
            <person name="Moore B."/>
            <person name="Morris P."/>
            <person name="Phuntmart V."/>
            <person name="Puiu D."/>
            <person name="Shetty J."/>
            <person name="Stajich J.E."/>
            <person name="Tripathy S."/>
            <person name="Wawra S."/>
            <person name="van West P."/>
            <person name="Whitty B.R."/>
            <person name="Coutinho P.M."/>
            <person name="Henrissat B."/>
            <person name="Martin F."/>
            <person name="Thomas P.D."/>
            <person name="Tyler B.M."/>
            <person name="De Vries R.P."/>
            <person name="Kamoun S."/>
            <person name="Yandell M."/>
            <person name="Tisserat N."/>
            <person name="Buell C.R."/>
        </authorList>
    </citation>
    <scope>NUCLEOTIDE SEQUENCE</scope>
    <source>
        <strain evidence="13">DAOM:BR144</strain>
    </source>
</reference>
<feature type="region of interest" description="Disordered" evidence="8">
    <location>
        <begin position="682"/>
        <end position="715"/>
    </location>
</feature>
<dbReference type="Pfam" id="PF23469">
    <property type="entry name" value="KH_12"/>
    <property type="match status" value="1"/>
</dbReference>
<dbReference type="PANTHER" id="PTHR47958">
    <property type="entry name" value="ATP-DEPENDENT RNA HELICASE DBP3"/>
    <property type="match status" value="1"/>
</dbReference>
<keyword evidence="13" id="KW-1185">Reference proteome</keyword>
<feature type="compositionally biased region" description="Low complexity" evidence="8">
    <location>
        <begin position="692"/>
        <end position="715"/>
    </location>
</feature>
<dbReference type="GO" id="GO:0005524">
    <property type="term" value="F:ATP binding"/>
    <property type="evidence" value="ECO:0007669"/>
    <property type="project" value="UniProtKB-KW"/>
</dbReference>
<proteinExistence type="inferred from homology"/>
<comment type="similarity">
    <text evidence="6">Belongs to the DEAD box helicase family. DDX46/PRP5 subfamily.</text>
</comment>
<dbReference type="FunCoup" id="K3WRX2">
    <property type="interactions" value="330"/>
</dbReference>
<reference evidence="12" key="3">
    <citation type="submission" date="2015-02" db="UniProtKB">
        <authorList>
            <consortium name="EnsemblProtists"/>
        </authorList>
    </citation>
    <scope>IDENTIFICATION</scope>
    <source>
        <strain evidence="12">DAOM BR144</strain>
    </source>
</reference>
<feature type="domain" description="DEAD-box RNA helicase Q" evidence="11">
    <location>
        <begin position="215"/>
        <end position="243"/>
    </location>
</feature>
<sequence length="851" mass="94375">MAGLVDEAAIQQSIANPASNVISLDEIEAKPKINIYGTFLPQIDAEAATEDVNDDEPSVSDPNVLNETPEEKEAREERELQEFMRAIKGQREKEAKDSNEAPRANDDTLADKSAPEQDDGKKVDTGRIYQGFEEDIIGEEAGNIDQRSALEILQEAQKKKEIKAVDHSQIEYIPFQKKFYVVPKEIKDMSEAEVEAIRNEDEIKIRGKNCPRPLKKWTQCGFSVRMLQLIQKHGYTEPFAIQRQALPAIMSGRDVIGIAKTGSGKTLAFLLPMFRHILYQPPLQEGEGPIGLIMAPARELVQQIYLEAKKFAKGLGMRATAVYGGSSVSEQIGNLKRGSDIVICTPGRMIDILTMSAGKMVSLKRVTYVVLDEADRMFDMGFEPQITKIMMNIRADRQTLLFSATFPRAVETLARRVLKKPVEITVGGRSTASGDITQYVEVREENDKFMRLLQLLGLWYEKGNVLVFVNTQQACDQVFQDLMKAGYPALSLHGGKDQVDRDYTIDDFKRKVRTLMVATSVAGRGLDVKDLVLVINYHCPNHLEDYVHRVGRTGRAGRKGTAYTFISPDEEEYSVDLVKALETAKQVVPPELSQLAEGFKDKVKRGEARFHGSGFKGKGYTFDENERNEAQRAMDLQKRQYEIDQGIFVEVPTAVFASLINHTHARLTTIYDALYIQDGTGDDDDADDAGSKDSTATESVSAAASAAPVSANSKAPIDSEALSAVKKAQQIAQILDMQYKQTQANAAAGASENHFEEELEINDYPQQARWKVTQKEASDSVAELTGAAVIARGSYVPAGRKPNPGERKLYLAIEGPTRASVVDARRELQRILDETTLQVGLGGDKYGKYNL</sequence>
<dbReference type="SMART" id="SM00490">
    <property type="entry name" value="HELICc"/>
    <property type="match status" value="1"/>
</dbReference>
<dbReference type="CDD" id="cd18787">
    <property type="entry name" value="SF2_C_DEAD"/>
    <property type="match status" value="1"/>
</dbReference>
<feature type="region of interest" description="Disordered" evidence="8">
    <location>
        <begin position="46"/>
        <end position="125"/>
    </location>
</feature>
<organism evidence="12 13">
    <name type="scientific">Globisporangium ultimum (strain ATCC 200006 / CBS 805.95 / DAOM BR144)</name>
    <name type="common">Pythium ultimum</name>
    <dbReference type="NCBI Taxonomy" id="431595"/>
    <lineage>
        <taxon>Eukaryota</taxon>
        <taxon>Sar</taxon>
        <taxon>Stramenopiles</taxon>
        <taxon>Oomycota</taxon>
        <taxon>Peronosporomycetes</taxon>
        <taxon>Pythiales</taxon>
        <taxon>Pythiaceae</taxon>
        <taxon>Globisporangium</taxon>
    </lineage>
</organism>
<evidence type="ECO:0000259" key="11">
    <source>
        <dbReference type="PROSITE" id="PS51195"/>
    </source>
</evidence>
<dbReference type="CDD" id="cd17953">
    <property type="entry name" value="DEADc_DDX46"/>
    <property type="match status" value="1"/>
</dbReference>
<dbReference type="GO" id="GO:0003676">
    <property type="term" value="F:nucleic acid binding"/>
    <property type="evidence" value="ECO:0007669"/>
    <property type="project" value="InterPro"/>
</dbReference>
<dbReference type="InterPro" id="IPR011545">
    <property type="entry name" value="DEAD/DEAH_box_helicase_dom"/>
</dbReference>
<evidence type="ECO:0000256" key="1">
    <source>
        <dbReference type="ARBA" id="ARBA00012552"/>
    </source>
</evidence>
<dbReference type="eggNOG" id="KOG0334">
    <property type="taxonomic scope" value="Eukaryota"/>
</dbReference>
<feature type="compositionally biased region" description="Acidic residues" evidence="8">
    <location>
        <begin position="47"/>
        <end position="58"/>
    </location>
</feature>
<evidence type="ECO:0000259" key="9">
    <source>
        <dbReference type="PROSITE" id="PS51192"/>
    </source>
</evidence>
<feature type="domain" description="Helicase C-terminal" evidence="10">
    <location>
        <begin position="435"/>
        <end position="596"/>
    </location>
</feature>
<feature type="domain" description="Helicase ATP-binding" evidence="9">
    <location>
        <begin position="246"/>
        <end position="424"/>
    </location>
</feature>
<dbReference type="FunFam" id="3.40.50.300:FF:000079">
    <property type="entry name" value="probable ATP-dependent RNA helicase DDX17"/>
    <property type="match status" value="1"/>
</dbReference>
<dbReference type="PROSITE" id="PS51192">
    <property type="entry name" value="HELICASE_ATP_BIND_1"/>
    <property type="match status" value="1"/>
</dbReference>
<dbReference type="Pfam" id="PF00271">
    <property type="entry name" value="Helicase_C"/>
    <property type="match status" value="1"/>
</dbReference>
<dbReference type="Proteomes" id="UP000019132">
    <property type="component" value="Unassembled WGS sequence"/>
</dbReference>
<dbReference type="AlphaFoldDB" id="K3WRX2"/>
<keyword evidence="2" id="KW-0547">Nucleotide-binding</keyword>
<dbReference type="SUPFAM" id="SSF52540">
    <property type="entry name" value="P-loop containing nucleoside triphosphate hydrolases"/>
    <property type="match status" value="1"/>
</dbReference>
<dbReference type="Gene3D" id="3.40.50.300">
    <property type="entry name" value="P-loop containing nucleotide triphosphate hydrolases"/>
    <property type="match status" value="2"/>
</dbReference>
<evidence type="ECO:0000256" key="5">
    <source>
        <dbReference type="ARBA" id="ARBA00022840"/>
    </source>
</evidence>
<dbReference type="CDD" id="cd22475">
    <property type="entry name" value="KH-I_AtRH42_like"/>
    <property type="match status" value="1"/>
</dbReference>
<feature type="compositionally biased region" description="Basic and acidic residues" evidence="8">
    <location>
        <begin position="69"/>
        <end position="82"/>
    </location>
</feature>
<dbReference type="HOGENOM" id="CLU_003041_0_1_1"/>
<dbReference type="SMART" id="SM00487">
    <property type="entry name" value="DEXDc"/>
    <property type="match status" value="1"/>
</dbReference>
<dbReference type="PROSITE" id="PS51195">
    <property type="entry name" value="Q_MOTIF"/>
    <property type="match status" value="1"/>
</dbReference>
<dbReference type="GO" id="GO:0016787">
    <property type="term" value="F:hydrolase activity"/>
    <property type="evidence" value="ECO:0007669"/>
    <property type="project" value="UniProtKB-KW"/>
</dbReference>
<dbReference type="GO" id="GO:0003724">
    <property type="term" value="F:RNA helicase activity"/>
    <property type="evidence" value="ECO:0007669"/>
    <property type="project" value="UniProtKB-EC"/>
</dbReference>
<evidence type="ECO:0000313" key="13">
    <source>
        <dbReference type="Proteomes" id="UP000019132"/>
    </source>
</evidence>
<protein>
    <recommendedName>
        <fullName evidence="1">RNA helicase</fullName>
        <ecNumber evidence="1">3.6.4.13</ecNumber>
    </recommendedName>
</protein>
<dbReference type="EMBL" id="GL376585">
    <property type="status" value="NOT_ANNOTATED_CDS"/>
    <property type="molecule type" value="Genomic_DNA"/>
</dbReference>
<dbReference type="InterPro" id="IPR027417">
    <property type="entry name" value="P-loop_NTPase"/>
</dbReference>
<dbReference type="EC" id="3.6.4.13" evidence="1"/>
<dbReference type="InParanoid" id="K3WRX2"/>
<evidence type="ECO:0000256" key="3">
    <source>
        <dbReference type="ARBA" id="ARBA00022801"/>
    </source>
</evidence>
<evidence type="ECO:0000259" key="10">
    <source>
        <dbReference type="PROSITE" id="PS51194"/>
    </source>
</evidence>
<evidence type="ECO:0000313" key="12">
    <source>
        <dbReference type="EnsemblProtists" id="PYU1_T007716"/>
    </source>
</evidence>
<dbReference type="PROSITE" id="PS00039">
    <property type="entry name" value="DEAD_ATP_HELICASE"/>
    <property type="match status" value="1"/>
</dbReference>
<keyword evidence="5" id="KW-0067">ATP-binding</keyword>
<evidence type="ECO:0000256" key="8">
    <source>
        <dbReference type="SAM" id="MobiDB-lite"/>
    </source>
</evidence>
<dbReference type="STRING" id="431595.K3WRX2"/>
<feature type="short sequence motif" description="Q motif" evidence="7">
    <location>
        <begin position="215"/>
        <end position="243"/>
    </location>
</feature>
<reference evidence="13" key="2">
    <citation type="submission" date="2010-04" db="EMBL/GenBank/DDBJ databases">
        <authorList>
            <person name="Buell R."/>
            <person name="Hamilton J."/>
            <person name="Hostetler J."/>
        </authorList>
    </citation>
    <scope>NUCLEOTIDE SEQUENCE [LARGE SCALE GENOMIC DNA]</scope>
    <source>
        <strain evidence="13">DAOM:BR144</strain>
    </source>
</reference>
<name>K3WRX2_GLOUD</name>
<accession>K3WRX2</accession>
<evidence type="ECO:0000256" key="7">
    <source>
        <dbReference type="PROSITE-ProRule" id="PRU00552"/>
    </source>
</evidence>
<dbReference type="InterPro" id="IPR001650">
    <property type="entry name" value="Helicase_C-like"/>
</dbReference>
<feature type="compositionally biased region" description="Basic and acidic residues" evidence="8">
    <location>
        <begin position="89"/>
        <end position="125"/>
    </location>
</feature>
<evidence type="ECO:0000256" key="6">
    <source>
        <dbReference type="ARBA" id="ARBA00038511"/>
    </source>
</evidence>
<dbReference type="Pfam" id="PF00270">
    <property type="entry name" value="DEAD"/>
    <property type="match status" value="1"/>
</dbReference>
<dbReference type="OMA" id="FAQYVHT"/>
<dbReference type="EnsemblProtists" id="PYU1_T007716">
    <property type="protein sequence ID" value="PYU1_T007716"/>
    <property type="gene ID" value="PYU1_G007700"/>
</dbReference>
<dbReference type="VEuPathDB" id="FungiDB:PYU1_G007700"/>
<dbReference type="InterPro" id="IPR014001">
    <property type="entry name" value="Helicase_ATP-bd"/>
</dbReference>
<dbReference type="InterPro" id="IPR014014">
    <property type="entry name" value="RNA_helicase_DEAD_Q_motif"/>
</dbReference>
<dbReference type="PROSITE" id="PS51194">
    <property type="entry name" value="HELICASE_CTER"/>
    <property type="match status" value="1"/>
</dbReference>
<dbReference type="InterPro" id="IPR000629">
    <property type="entry name" value="RNA-helicase_DEAD-box_CS"/>
</dbReference>
<evidence type="ECO:0000256" key="4">
    <source>
        <dbReference type="ARBA" id="ARBA00022806"/>
    </source>
</evidence>
<keyword evidence="4" id="KW-0347">Helicase</keyword>